<evidence type="ECO:0000256" key="5">
    <source>
        <dbReference type="ARBA" id="ARBA00023242"/>
    </source>
</evidence>
<evidence type="ECO:0000313" key="6">
    <source>
        <dbReference type="Ensembl" id="ENSEBUP00000018600.1"/>
    </source>
</evidence>
<dbReference type="Ensembl" id="ENSEBUT00000019176.1">
    <property type="protein sequence ID" value="ENSEBUP00000018600.1"/>
    <property type="gene ID" value="ENSEBUG00000011608.1"/>
</dbReference>
<evidence type="ECO:0000256" key="4">
    <source>
        <dbReference type="ARBA" id="ARBA00022490"/>
    </source>
</evidence>
<dbReference type="GO" id="GO:0010494">
    <property type="term" value="C:cytoplasmic stress granule"/>
    <property type="evidence" value="ECO:0007669"/>
    <property type="project" value="UniProtKB-SubCell"/>
</dbReference>
<evidence type="ECO:0000256" key="2">
    <source>
        <dbReference type="ARBA" id="ARBA00004210"/>
    </source>
</evidence>
<evidence type="ECO:0000256" key="1">
    <source>
        <dbReference type="ARBA" id="ARBA00004123"/>
    </source>
</evidence>
<comment type="subcellular location">
    <subcellularLocation>
        <location evidence="2">Cytoplasm</location>
        <location evidence="2">Stress granule</location>
    </subcellularLocation>
    <subcellularLocation>
        <location evidence="1">Nucleus</location>
    </subcellularLocation>
</comment>
<protein>
    <submittedName>
        <fullName evidence="6">Si:dkey-44g23.5</fullName>
    </submittedName>
</protein>
<accession>A0A8C4QR59</accession>
<dbReference type="GeneTree" id="ENSGT00940000160332"/>
<evidence type="ECO:0000256" key="3">
    <source>
        <dbReference type="ARBA" id="ARBA00010821"/>
    </source>
</evidence>
<evidence type="ECO:0000313" key="7">
    <source>
        <dbReference type="Proteomes" id="UP000694388"/>
    </source>
</evidence>
<keyword evidence="5" id="KW-0539">Nucleus</keyword>
<dbReference type="Pfam" id="PF14799">
    <property type="entry name" value="FAM195"/>
    <property type="match status" value="1"/>
</dbReference>
<sequence length="158" mass="17658">MYTIARGPNKLVTHRLRGPCQQVDTKQLPLGGLDSRSASKRGEVQARAIASFSADPQCCGSPKLVFNPVGERPKNGLRCKTHSSSETHTPQHDRNVRFVSNAWQNVERDLDNSSTSGSLWAPVKYVEKTSSEYLKDFVPVDLDELWAERFMARIKIAS</sequence>
<organism evidence="6 7">
    <name type="scientific">Eptatretus burgeri</name>
    <name type="common">Inshore hagfish</name>
    <dbReference type="NCBI Taxonomy" id="7764"/>
    <lineage>
        <taxon>Eukaryota</taxon>
        <taxon>Metazoa</taxon>
        <taxon>Chordata</taxon>
        <taxon>Craniata</taxon>
        <taxon>Vertebrata</taxon>
        <taxon>Cyclostomata</taxon>
        <taxon>Myxini</taxon>
        <taxon>Myxiniformes</taxon>
        <taxon>Myxinidae</taxon>
        <taxon>Eptatretinae</taxon>
        <taxon>Eptatretus</taxon>
    </lineage>
</organism>
<keyword evidence="4" id="KW-0963">Cytoplasm</keyword>
<keyword evidence="7" id="KW-1185">Reference proteome</keyword>
<dbReference type="OMA" id="PGLKSKW"/>
<name>A0A8C4QR59_EPTBU</name>
<comment type="similarity">
    <text evidence="3">Belongs to the MCRIP family.</text>
</comment>
<proteinExistence type="inferred from homology"/>
<dbReference type="AlphaFoldDB" id="A0A8C4QR59"/>
<reference evidence="6" key="2">
    <citation type="submission" date="2025-09" db="UniProtKB">
        <authorList>
            <consortium name="Ensembl"/>
        </authorList>
    </citation>
    <scope>IDENTIFICATION</scope>
</reference>
<dbReference type="GO" id="GO:0005634">
    <property type="term" value="C:nucleus"/>
    <property type="evidence" value="ECO:0007669"/>
    <property type="project" value="UniProtKB-SubCell"/>
</dbReference>
<reference evidence="6" key="1">
    <citation type="submission" date="2025-08" db="UniProtKB">
        <authorList>
            <consortium name="Ensembl"/>
        </authorList>
    </citation>
    <scope>IDENTIFICATION</scope>
</reference>
<dbReference type="Proteomes" id="UP000694388">
    <property type="component" value="Unplaced"/>
</dbReference>
<dbReference type="InterPro" id="IPR029428">
    <property type="entry name" value="MCRIP"/>
</dbReference>